<dbReference type="KEGG" id="ise:JBKA6_1092"/>
<evidence type="ECO:0000313" key="1">
    <source>
        <dbReference type="EMBL" id="BAV95105.1"/>
    </source>
</evidence>
<keyword evidence="2" id="KW-1185">Reference proteome</keyword>
<dbReference type="EMBL" id="AP014564">
    <property type="protein sequence ID" value="BAV95105.1"/>
    <property type="molecule type" value="Genomic_DNA"/>
</dbReference>
<accession>A0A1J1DYX9</accession>
<proteinExistence type="predicted"/>
<evidence type="ECO:0000313" key="2">
    <source>
        <dbReference type="Proteomes" id="UP000243197"/>
    </source>
</evidence>
<dbReference type="AlphaFoldDB" id="A0A1J1DYX9"/>
<gene>
    <name evidence="1" type="ORF">JBKA6_1092</name>
</gene>
<dbReference type="Proteomes" id="UP000243197">
    <property type="component" value="Chromosome"/>
</dbReference>
<reference evidence="1 2" key="1">
    <citation type="submission" date="2014-03" db="EMBL/GenBank/DDBJ databases">
        <title>complete genome sequence of Flavobacteriaceae bacterium JBKA-6.</title>
        <authorList>
            <person name="Takano T."/>
            <person name="Nakamura Y."/>
            <person name="Takuma S."/>
            <person name="Yasuike M."/>
            <person name="Matsuyama T."/>
            <person name="Sakai T."/>
            <person name="Fujiwara A."/>
            <person name="Kimoto K."/>
            <person name="Fukuda Y."/>
            <person name="Kondo H."/>
            <person name="Hirono I."/>
            <person name="Nakayasu C."/>
        </authorList>
    </citation>
    <scope>NUCLEOTIDE SEQUENCE [LARGE SCALE GENOMIC DNA]</scope>
    <source>
        <strain evidence="1 2">JBKA-6</strain>
    </source>
</reference>
<organism evidence="1 2">
    <name type="scientific">Ichthyobacterium seriolicida</name>
    <dbReference type="NCBI Taxonomy" id="242600"/>
    <lineage>
        <taxon>Bacteria</taxon>
        <taxon>Pseudomonadati</taxon>
        <taxon>Bacteroidota</taxon>
        <taxon>Flavobacteriia</taxon>
        <taxon>Flavobacteriales</taxon>
        <taxon>Ichthyobacteriaceae</taxon>
        <taxon>Ichthyobacterium</taxon>
    </lineage>
</organism>
<sequence length="78" mass="8489">MDIKMAVLFDSVPPDVKIISPVFVLNCFDINFLTDSIIVLDSLPKECMEEGFPKFTSIESFIAFNTSGANGVVAALSK</sequence>
<name>A0A1J1DYX9_9FLAO</name>
<protein>
    <submittedName>
        <fullName evidence="1">Uncharacterized protein</fullName>
    </submittedName>
</protein>